<dbReference type="AlphaFoldDB" id="A0A3M8C664"/>
<name>A0A3M8C664_9BACL</name>
<organism evidence="2 3">
    <name type="scientific">Brevibacillus panacihumi</name>
    <dbReference type="NCBI Taxonomy" id="497735"/>
    <lineage>
        <taxon>Bacteria</taxon>
        <taxon>Bacillati</taxon>
        <taxon>Bacillota</taxon>
        <taxon>Bacilli</taxon>
        <taxon>Bacillales</taxon>
        <taxon>Paenibacillaceae</taxon>
        <taxon>Brevibacillus</taxon>
    </lineage>
</organism>
<dbReference type="Proteomes" id="UP000281915">
    <property type="component" value="Unassembled WGS sequence"/>
</dbReference>
<accession>A0A3M8C664</accession>
<dbReference type="InterPro" id="IPR041419">
    <property type="entry name" value="TnsE_C"/>
</dbReference>
<evidence type="ECO:0000313" key="2">
    <source>
        <dbReference type="EMBL" id="RNB70405.1"/>
    </source>
</evidence>
<proteinExistence type="predicted"/>
<protein>
    <recommendedName>
        <fullName evidence="1">TnsE C-terminal domain-containing protein</fullName>
    </recommendedName>
</protein>
<reference evidence="2 3" key="1">
    <citation type="submission" date="2018-10" db="EMBL/GenBank/DDBJ databases">
        <title>Phylogenomics of Brevibacillus.</title>
        <authorList>
            <person name="Dunlap C."/>
        </authorList>
    </citation>
    <scope>NUCLEOTIDE SEQUENCE [LARGE SCALE GENOMIC DNA]</scope>
    <source>
        <strain evidence="2 3">JCM 15085</strain>
    </source>
</reference>
<dbReference type="Pfam" id="PF18623">
    <property type="entry name" value="TnsE_C"/>
    <property type="match status" value="1"/>
</dbReference>
<comment type="caution">
    <text evidence="2">The sequence shown here is derived from an EMBL/GenBank/DDBJ whole genome shotgun (WGS) entry which is preliminary data.</text>
</comment>
<evidence type="ECO:0000313" key="3">
    <source>
        <dbReference type="Proteomes" id="UP000281915"/>
    </source>
</evidence>
<evidence type="ECO:0000259" key="1">
    <source>
        <dbReference type="Pfam" id="PF18623"/>
    </source>
</evidence>
<feature type="domain" description="TnsE C-terminal" evidence="1">
    <location>
        <begin position="15"/>
        <end position="130"/>
    </location>
</feature>
<gene>
    <name evidence="2" type="ORF">EDM58_23240</name>
</gene>
<dbReference type="EMBL" id="RHHT01000070">
    <property type="protein sequence ID" value="RNB70405.1"/>
    <property type="molecule type" value="Genomic_DNA"/>
</dbReference>
<sequence>MQTIPVSEGIGLEEFFRVIQKLTEIYPASVQMSVLPLPLGRRFSVCGNVIRRTCTVVKLATENAIKYVIEIARSDCWSISTLILNPSDQSTRKIEYYIGILLEGLVNKSGHWDQDVLDQCIDLNIEKLRHYGTVGIKIN</sequence>